<evidence type="ECO:0000256" key="2">
    <source>
        <dbReference type="ARBA" id="ARBA00022692"/>
    </source>
</evidence>
<dbReference type="PATRIC" id="fig|585524.9.peg.1250"/>
<name>D4YV45_9LACO</name>
<protein>
    <recommendedName>
        <fullName evidence="6">Lipopolysaccharide assembly protein A domain-containing protein</fullName>
    </recommendedName>
</protein>
<keyword evidence="3 5" id="KW-1133">Transmembrane helix</keyword>
<organism evidence="7 8">
    <name type="scientific">Lactobacillus amylolyticus DSM 11664</name>
    <dbReference type="NCBI Taxonomy" id="585524"/>
    <lineage>
        <taxon>Bacteria</taxon>
        <taxon>Bacillati</taxon>
        <taxon>Bacillota</taxon>
        <taxon>Bacilli</taxon>
        <taxon>Lactobacillales</taxon>
        <taxon>Lactobacillaceae</taxon>
        <taxon>Lactobacillus</taxon>
    </lineage>
</organism>
<evidence type="ECO:0000313" key="8">
    <source>
        <dbReference type="Proteomes" id="UP000004069"/>
    </source>
</evidence>
<gene>
    <name evidence="7" type="ORF">HMPREF0493_1406</name>
</gene>
<evidence type="ECO:0000256" key="4">
    <source>
        <dbReference type="ARBA" id="ARBA00023136"/>
    </source>
</evidence>
<dbReference type="Proteomes" id="UP000004069">
    <property type="component" value="Unassembled WGS sequence"/>
</dbReference>
<proteinExistence type="predicted"/>
<accession>D4YV45</accession>
<keyword evidence="2 5" id="KW-0812">Transmembrane</keyword>
<dbReference type="InterPro" id="IPR010445">
    <property type="entry name" value="LapA_dom"/>
</dbReference>
<keyword evidence="4 5" id="KW-0472">Membrane</keyword>
<evidence type="ECO:0000256" key="1">
    <source>
        <dbReference type="ARBA" id="ARBA00022475"/>
    </source>
</evidence>
<dbReference type="RefSeq" id="WP_006352555.1">
    <property type="nucleotide sequence ID" value="NZ_ADNY01000056.1"/>
</dbReference>
<comment type="caution">
    <text evidence="7">The sequence shown here is derived from an EMBL/GenBank/DDBJ whole genome shotgun (WGS) entry which is preliminary data.</text>
</comment>
<dbReference type="AlphaFoldDB" id="D4YV45"/>
<keyword evidence="1" id="KW-1003">Cell membrane</keyword>
<keyword evidence="8" id="KW-1185">Reference proteome</keyword>
<feature type="domain" description="Lipopolysaccharide assembly protein A" evidence="6">
    <location>
        <begin position="27"/>
        <end position="64"/>
    </location>
</feature>
<evidence type="ECO:0000256" key="3">
    <source>
        <dbReference type="ARBA" id="ARBA00022989"/>
    </source>
</evidence>
<feature type="transmembrane region" description="Helical" evidence="5">
    <location>
        <begin position="43"/>
        <end position="64"/>
    </location>
</feature>
<reference evidence="7 8" key="1">
    <citation type="submission" date="2010-04" db="EMBL/GenBank/DDBJ databases">
        <authorList>
            <person name="Muzny D."/>
            <person name="Qin X."/>
            <person name="Deng J."/>
            <person name="Jiang H."/>
            <person name="Liu Y."/>
            <person name="Qu J."/>
            <person name="Song X.-Z."/>
            <person name="Zhang L."/>
            <person name="Thornton R."/>
            <person name="Coyle M."/>
            <person name="Francisco L."/>
            <person name="Jackson L."/>
            <person name="Javaid M."/>
            <person name="Korchina V."/>
            <person name="Kovar C."/>
            <person name="Mata R."/>
            <person name="Mathew T."/>
            <person name="Ngo R."/>
            <person name="Nguyen L."/>
            <person name="Nguyen N."/>
            <person name="Okwuonu G."/>
            <person name="Ongeri F."/>
            <person name="Pham C."/>
            <person name="Simmons D."/>
            <person name="Wilczek-Boney K."/>
            <person name="Hale W."/>
            <person name="Jakkamsetti A."/>
            <person name="Pham P."/>
            <person name="Ruth R."/>
            <person name="San Lucas F."/>
            <person name="Warren J."/>
            <person name="Zhang J."/>
            <person name="Zhao Z."/>
            <person name="Zhou C."/>
            <person name="Zhu D."/>
            <person name="Lee S."/>
            <person name="Bess C."/>
            <person name="Blankenburg K."/>
            <person name="Forbes L."/>
            <person name="Fu Q."/>
            <person name="Gubbala S."/>
            <person name="Hirani K."/>
            <person name="Jayaseelan J.C."/>
            <person name="Lara F."/>
            <person name="Munidasa M."/>
            <person name="Palculict T."/>
            <person name="Patil S."/>
            <person name="Pu L.-L."/>
            <person name="Saada N."/>
            <person name="Tang L."/>
            <person name="Weissenberger G."/>
            <person name="Zhu Y."/>
            <person name="Hemphill L."/>
            <person name="Shang Y."/>
            <person name="Youmans B."/>
            <person name="Ayvaz T."/>
            <person name="Ross M."/>
            <person name="Santibanez J."/>
            <person name="Aqrawi P."/>
            <person name="Gross S."/>
            <person name="Joshi V."/>
            <person name="Fowler G."/>
            <person name="Nazareth L."/>
            <person name="Reid J."/>
            <person name="Worley K."/>
            <person name="Petrosino J."/>
            <person name="Highlander S."/>
            <person name="Gibbs R."/>
        </authorList>
    </citation>
    <scope>NUCLEOTIDE SEQUENCE [LARGE SCALE GENOMIC DNA]</scope>
    <source>
        <strain evidence="7 8">DSM 11664</strain>
    </source>
</reference>
<feature type="transmembrane region" description="Helical" evidence="5">
    <location>
        <begin position="12"/>
        <end position="31"/>
    </location>
</feature>
<sequence length="74" mass="8390">MKLKNKRQINLIISLILALLAVIFVVLNTKLVEINFGLFSFKLPLIIVLVVMIIIGVLLGYFLGHDQQITKKKN</sequence>
<dbReference type="STRING" id="83683.B1745_03780"/>
<evidence type="ECO:0000313" key="7">
    <source>
        <dbReference type="EMBL" id="EFG54992.1"/>
    </source>
</evidence>
<dbReference type="GO" id="GO:0005886">
    <property type="term" value="C:plasma membrane"/>
    <property type="evidence" value="ECO:0007669"/>
    <property type="project" value="InterPro"/>
</dbReference>
<dbReference type="EMBL" id="ADNY01000056">
    <property type="protein sequence ID" value="EFG54992.1"/>
    <property type="molecule type" value="Genomic_DNA"/>
</dbReference>
<evidence type="ECO:0000256" key="5">
    <source>
        <dbReference type="SAM" id="Phobius"/>
    </source>
</evidence>
<evidence type="ECO:0000259" key="6">
    <source>
        <dbReference type="Pfam" id="PF06305"/>
    </source>
</evidence>
<dbReference type="Pfam" id="PF06305">
    <property type="entry name" value="LapA_dom"/>
    <property type="match status" value="1"/>
</dbReference>